<keyword evidence="1" id="KW-0479">Metal-binding</keyword>
<dbReference type="InterPro" id="IPR036864">
    <property type="entry name" value="Zn2-C6_fun-type_DNA-bd_sf"/>
</dbReference>
<sequence>MSSSDEDYGDDFHRKRRRVQRACDFCRRRKSTCDGSQMAGGKCTTCLGAKIDCTYVQSAVKRPPKSYVDSLEAQLERSEDLVRQLRSELMNIHLAKASNIPWAQSSSKSSAEAAQENKANEQASQTHSDGWDAYSYIMRMTLRSLSAPPPPPHADDLVHLEIAEKFGKITLGNVKEHPFLGKSSGAALIKAAIELKADVKREELEEAINHSPDQSSFDHRISGRGGEQDTGAWTSRRMQYWTWKPWENTALRTCTFTFPDEPLLGQLINLYFTRQNIYLPLLHRPTFERGVTEGLHLRDKGFAMTVLLVCAIGSRWSMHPSVVEKGLSCGWEWFDQVSNAGPHLLGRAALYDLQHYCLAIQFLNGSSGPQACWTLIGVGLRLAQDLGIHRRQPPNEGPSVERELYKRTFWVLMCLDRIISAGLGRCCALQFEDFDTEPLLEVDDEYWEHPTHPFQQPAGVPSQMAYFNTLMRLNHILGFSLKTLYSLNKIHAFFPLYESWEEQVVPELDSALNSWHEQIPEHLRWDPMRQDPVFFDQSVALHCWYYHLQILIHRPFIPMLRKPTAMALPSLAICTSAARACANMADMQRRRNGGVPVIINLHTIFTSGIVLLLNVWSGKRTGIVPDPSREMAYVQKCMEVVRLCEDRWQTAGIMWDILAELASVGQLPLPNPCLSHNAVAGTEEQQSKSDADIPTFQNPLYDRPVQEPYAPAVKPSFAGGGNGALRPGAFGPMGPSAFAATLASDSGTWFPSAQTFVDMYTNPVQASHDQGGAIDSDTIAMWTNAPVGLEIADWGTYFSNFNEITQTQVDTGLNGHFSPPTR</sequence>
<dbReference type="Pfam" id="PF04082">
    <property type="entry name" value="Fungal_trans"/>
    <property type="match status" value="1"/>
</dbReference>
<dbReference type="CDD" id="cd00067">
    <property type="entry name" value="GAL4"/>
    <property type="match status" value="1"/>
</dbReference>
<evidence type="ECO:0000256" key="1">
    <source>
        <dbReference type="ARBA" id="ARBA00022723"/>
    </source>
</evidence>
<protein>
    <submittedName>
        <fullName evidence="5">Zn(2)-C6 fungal-type domain-containing protein</fullName>
    </submittedName>
</protein>
<dbReference type="OrthoDB" id="4456959at2759"/>
<dbReference type="CDD" id="cd12148">
    <property type="entry name" value="fungal_TF_MHR"/>
    <property type="match status" value="1"/>
</dbReference>
<keyword evidence="2" id="KW-0539">Nucleus</keyword>
<organism evidence="5 6">
    <name type="scientific">Mycena venus</name>
    <dbReference type="NCBI Taxonomy" id="2733690"/>
    <lineage>
        <taxon>Eukaryota</taxon>
        <taxon>Fungi</taxon>
        <taxon>Dikarya</taxon>
        <taxon>Basidiomycota</taxon>
        <taxon>Agaricomycotina</taxon>
        <taxon>Agaricomycetes</taxon>
        <taxon>Agaricomycetidae</taxon>
        <taxon>Agaricales</taxon>
        <taxon>Marasmiineae</taxon>
        <taxon>Mycenaceae</taxon>
        <taxon>Mycena</taxon>
    </lineage>
</organism>
<dbReference type="AlphaFoldDB" id="A0A8H6X6U1"/>
<feature type="domain" description="Zn(2)-C6 fungal-type" evidence="4">
    <location>
        <begin position="22"/>
        <end position="55"/>
    </location>
</feature>
<name>A0A8H6X6U1_9AGAR</name>
<dbReference type="GO" id="GO:0003677">
    <property type="term" value="F:DNA binding"/>
    <property type="evidence" value="ECO:0007669"/>
    <property type="project" value="InterPro"/>
</dbReference>
<feature type="region of interest" description="Disordered" evidence="3">
    <location>
        <begin position="103"/>
        <end position="127"/>
    </location>
</feature>
<dbReference type="Pfam" id="PF00172">
    <property type="entry name" value="Zn_clus"/>
    <property type="match status" value="1"/>
</dbReference>
<accession>A0A8H6X6U1</accession>
<dbReference type="EMBL" id="JACAZI010000024">
    <property type="protein sequence ID" value="KAF7335610.1"/>
    <property type="molecule type" value="Genomic_DNA"/>
</dbReference>
<feature type="compositionally biased region" description="Low complexity" evidence="3">
    <location>
        <begin position="103"/>
        <end position="125"/>
    </location>
</feature>
<dbReference type="PROSITE" id="PS50048">
    <property type="entry name" value="ZN2_CY6_FUNGAL_2"/>
    <property type="match status" value="1"/>
</dbReference>
<reference evidence="5" key="1">
    <citation type="submission" date="2020-05" db="EMBL/GenBank/DDBJ databases">
        <title>Mycena genomes resolve the evolution of fungal bioluminescence.</title>
        <authorList>
            <person name="Tsai I.J."/>
        </authorList>
    </citation>
    <scope>NUCLEOTIDE SEQUENCE</scope>
    <source>
        <strain evidence="5">CCC161011</strain>
    </source>
</reference>
<dbReference type="InterPro" id="IPR001138">
    <property type="entry name" value="Zn2Cys6_DnaBD"/>
</dbReference>
<proteinExistence type="predicted"/>
<dbReference type="GO" id="GO:0006351">
    <property type="term" value="P:DNA-templated transcription"/>
    <property type="evidence" value="ECO:0007669"/>
    <property type="project" value="InterPro"/>
</dbReference>
<dbReference type="PROSITE" id="PS00463">
    <property type="entry name" value="ZN2_CY6_FUNGAL_1"/>
    <property type="match status" value="1"/>
</dbReference>
<dbReference type="SUPFAM" id="SSF57701">
    <property type="entry name" value="Zn2/Cys6 DNA-binding domain"/>
    <property type="match status" value="1"/>
</dbReference>
<keyword evidence="6" id="KW-1185">Reference proteome</keyword>
<evidence type="ECO:0000259" key="4">
    <source>
        <dbReference type="PROSITE" id="PS50048"/>
    </source>
</evidence>
<evidence type="ECO:0000313" key="6">
    <source>
        <dbReference type="Proteomes" id="UP000620124"/>
    </source>
</evidence>
<dbReference type="PANTHER" id="PTHR46910:SF38">
    <property type="entry name" value="ZN(2)-C6 FUNGAL-TYPE DOMAIN-CONTAINING PROTEIN"/>
    <property type="match status" value="1"/>
</dbReference>
<dbReference type="GO" id="GO:0000981">
    <property type="term" value="F:DNA-binding transcription factor activity, RNA polymerase II-specific"/>
    <property type="evidence" value="ECO:0007669"/>
    <property type="project" value="InterPro"/>
</dbReference>
<evidence type="ECO:0000313" key="5">
    <source>
        <dbReference type="EMBL" id="KAF7335610.1"/>
    </source>
</evidence>
<evidence type="ECO:0000256" key="3">
    <source>
        <dbReference type="SAM" id="MobiDB-lite"/>
    </source>
</evidence>
<dbReference type="SMART" id="SM00066">
    <property type="entry name" value="GAL4"/>
    <property type="match status" value="1"/>
</dbReference>
<dbReference type="Gene3D" id="4.10.240.10">
    <property type="entry name" value="Zn(2)-C6 fungal-type DNA-binding domain"/>
    <property type="match status" value="1"/>
</dbReference>
<dbReference type="Proteomes" id="UP000620124">
    <property type="component" value="Unassembled WGS sequence"/>
</dbReference>
<comment type="caution">
    <text evidence="5">The sequence shown here is derived from an EMBL/GenBank/DDBJ whole genome shotgun (WGS) entry which is preliminary data.</text>
</comment>
<dbReference type="GO" id="GO:0008270">
    <property type="term" value="F:zinc ion binding"/>
    <property type="evidence" value="ECO:0007669"/>
    <property type="project" value="InterPro"/>
</dbReference>
<evidence type="ECO:0000256" key="2">
    <source>
        <dbReference type="ARBA" id="ARBA00023242"/>
    </source>
</evidence>
<dbReference type="PANTHER" id="PTHR46910">
    <property type="entry name" value="TRANSCRIPTION FACTOR PDR1"/>
    <property type="match status" value="1"/>
</dbReference>
<dbReference type="InterPro" id="IPR050987">
    <property type="entry name" value="AtrR-like"/>
</dbReference>
<gene>
    <name evidence="5" type="ORF">MVEN_02215600</name>
</gene>
<dbReference type="InterPro" id="IPR007219">
    <property type="entry name" value="XnlR_reg_dom"/>
</dbReference>
<feature type="region of interest" description="Disordered" evidence="3">
    <location>
        <begin position="206"/>
        <end position="231"/>
    </location>
</feature>
<dbReference type="SMART" id="SM00906">
    <property type="entry name" value="Fungal_trans"/>
    <property type="match status" value="1"/>
</dbReference>